<evidence type="ECO:0000313" key="2">
    <source>
        <dbReference type="EMBL" id="AZE50067.1"/>
    </source>
</evidence>
<proteinExistence type="predicted"/>
<feature type="region of interest" description="Disordered" evidence="1">
    <location>
        <begin position="73"/>
        <end position="110"/>
    </location>
</feature>
<organism evidence="2 3">
    <name type="scientific">Pseudomonas chlororaphis</name>
    <dbReference type="NCBI Taxonomy" id="587753"/>
    <lineage>
        <taxon>Bacteria</taxon>
        <taxon>Pseudomonadati</taxon>
        <taxon>Pseudomonadota</taxon>
        <taxon>Gammaproteobacteria</taxon>
        <taxon>Pseudomonadales</taxon>
        <taxon>Pseudomonadaceae</taxon>
        <taxon>Pseudomonas</taxon>
    </lineage>
</organism>
<sequence>MHGETCRKGAALKLLPIKPTLCPHRQCHKACRVNHRLIAIGHCAPHLHRFKAFPCVVCSSCCSCCCRAWPRRVTTRSRSNPTFSRSAKLSSSPPNAWPRGKPSCSGRSPTAITCISSG</sequence>
<dbReference type="Proteomes" id="UP000268048">
    <property type="component" value="Chromosome"/>
</dbReference>
<gene>
    <name evidence="2" type="ORF">C4K04_4408</name>
</gene>
<feature type="compositionally biased region" description="Polar residues" evidence="1">
    <location>
        <begin position="76"/>
        <end position="94"/>
    </location>
</feature>
<accession>A0A3G7TSH4</accession>
<evidence type="ECO:0000313" key="3">
    <source>
        <dbReference type="Proteomes" id="UP000268048"/>
    </source>
</evidence>
<reference evidence="2 3" key="1">
    <citation type="submission" date="2018-03" db="EMBL/GenBank/DDBJ databases">
        <title>Diversity of phytobeneficial traits revealed by whole-genome analysis of worldwide-isolated phenazine-producing Pseudomonas spp.</title>
        <authorList>
            <person name="Biessy A."/>
            <person name="Novinscak A."/>
            <person name="Blom J."/>
            <person name="Leger G."/>
            <person name="Thomashow L.S."/>
            <person name="Cazorla F.M."/>
            <person name="Josic D."/>
            <person name="Filion M."/>
        </authorList>
    </citation>
    <scope>NUCLEOTIDE SEQUENCE [LARGE SCALE GENOMIC DNA]</scope>
    <source>
        <strain evidence="2 3">B25</strain>
    </source>
</reference>
<dbReference type="AlphaFoldDB" id="A0A3G7TSH4"/>
<protein>
    <submittedName>
        <fullName evidence="2">Uncharacterized protein</fullName>
    </submittedName>
</protein>
<name>A0A3G7TSH4_9PSED</name>
<evidence type="ECO:0000256" key="1">
    <source>
        <dbReference type="SAM" id="MobiDB-lite"/>
    </source>
</evidence>
<dbReference type="EMBL" id="CP027753">
    <property type="protein sequence ID" value="AZE50067.1"/>
    <property type="molecule type" value="Genomic_DNA"/>
</dbReference>